<dbReference type="AlphaFoldDB" id="A0A3M3XK26"/>
<dbReference type="InterPro" id="IPR013108">
    <property type="entry name" value="Amidohydro_3"/>
</dbReference>
<dbReference type="FunFam" id="3.20.20.140:FF:000019">
    <property type="entry name" value="Cytosine deaminase"/>
    <property type="match status" value="1"/>
</dbReference>
<dbReference type="Pfam" id="PF07969">
    <property type="entry name" value="Amidohydro_3"/>
    <property type="match status" value="1"/>
</dbReference>
<keyword evidence="2 3" id="KW-0378">Hydrolase</keyword>
<dbReference type="EMBL" id="LS483372">
    <property type="protein sequence ID" value="SQF92726.1"/>
    <property type="molecule type" value="Genomic_DNA"/>
</dbReference>
<dbReference type="Proteomes" id="UP000248640">
    <property type="component" value="Chromosome 1"/>
</dbReference>
<organism evidence="3 4">
    <name type="scientific">Pseudomonas fluorescens</name>
    <dbReference type="NCBI Taxonomy" id="294"/>
    <lineage>
        <taxon>Bacteria</taxon>
        <taxon>Pseudomonadati</taxon>
        <taxon>Pseudomonadota</taxon>
        <taxon>Gammaproteobacteria</taxon>
        <taxon>Pseudomonadales</taxon>
        <taxon>Pseudomonadaceae</taxon>
        <taxon>Pseudomonas</taxon>
    </lineage>
</organism>
<dbReference type="GO" id="GO:0004131">
    <property type="term" value="F:cytosine deaminase activity"/>
    <property type="evidence" value="ECO:0007669"/>
    <property type="project" value="UniProtKB-EC"/>
</dbReference>
<accession>A0A3M3XK26</accession>
<dbReference type="RefSeq" id="WP_053257176.1">
    <property type="nucleotide sequence ID" value="NZ_CBCRXZ010000001.1"/>
</dbReference>
<evidence type="ECO:0000256" key="1">
    <source>
        <dbReference type="ARBA" id="ARBA00022723"/>
    </source>
</evidence>
<sequence length="407" mass="44378">MDLIFRNVRIDDAQPLMDVAVHNGNIVEVAPNIAAQARQEIQGHGNVLIPGFVEGHLHLEKAHVMHRQANRSGTLKEAIAVTAQLKPTLTRDDILERSTQVLRALVQAGTTHVRAHAEFDPVQGFTGFDGVLELREKFRDVIDIQVVAFPQEGIFKLPGMQAMMVEAMEKGADVVGGIPYNDVSAQEHIDYVFSLAKRYGKDIDFHQDFADDAEHMSIDYLARKTIQEGYQGRVCVGHLTSLGAVAPHPQREIIERVRDAGISVMCLPATDLHLGARSDTHNVRRALTPVRALRDGGVNVCLATNNIRNAFTPFGTGDLLNIAQLAIPACHLGGADDQATVLSMLTTNPAQALGLKHYGLAPGKQADLVLLDTRSVGDVILDLPTRLMVLKRGKIVATSTCQRSLVF</sequence>
<dbReference type="GO" id="GO:0046872">
    <property type="term" value="F:metal ion binding"/>
    <property type="evidence" value="ECO:0007669"/>
    <property type="project" value="UniProtKB-KW"/>
</dbReference>
<keyword evidence="1" id="KW-0479">Metal-binding</keyword>
<dbReference type="InterPro" id="IPR011059">
    <property type="entry name" value="Metal-dep_hydrolase_composite"/>
</dbReference>
<dbReference type="EC" id="3.5.4.1" evidence="3"/>
<dbReference type="PANTHER" id="PTHR32027">
    <property type="entry name" value="CYTOSINE DEAMINASE"/>
    <property type="match status" value="1"/>
</dbReference>
<dbReference type="GeneID" id="61634144"/>
<dbReference type="Gene3D" id="2.30.40.10">
    <property type="entry name" value="Urease, subunit C, domain 1"/>
    <property type="match status" value="1"/>
</dbReference>
<gene>
    <name evidence="3" type="primary">codA_4</name>
    <name evidence="3" type="ORF">NCTC10038_04179</name>
</gene>
<dbReference type="InterPro" id="IPR052349">
    <property type="entry name" value="Metallo-hydrolase_Enzymes"/>
</dbReference>
<proteinExistence type="predicted"/>
<evidence type="ECO:0000313" key="4">
    <source>
        <dbReference type="Proteomes" id="UP000248640"/>
    </source>
</evidence>
<dbReference type="CDD" id="cd01293">
    <property type="entry name" value="Bact_CD"/>
    <property type="match status" value="1"/>
</dbReference>
<evidence type="ECO:0000313" key="3">
    <source>
        <dbReference type="EMBL" id="SQF92726.1"/>
    </source>
</evidence>
<dbReference type="InterPro" id="IPR032466">
    <property type="entry name" value="Metal_Hydrolase"/>
</dbReference>
<dbReference type="SUPFAM" id="SSF51556">
    <property type="entry name" value="Metallo-dependent hydrolases"/>
    <property type="match status" value="1"/>
</dbReference>
<dbReference type="PANTHER" id="PTHR32027:SF0">
    <property type="entry name" value="CYTOSINE DEAMINASE"/>
    <property type="match status" value="1"/>
</dbReference>
<reference evidence="3 4" key="1">
    <citation type="submission" date="2018-06" db="EMBL/GenBank/DDBJ databases">
        <authorList>
            <consortium name="Pathogen Informatics"/>
            <person name="Doyle S."/>
        </authorList>
    </citation>
    <scope>NUCLEOTIDE SEQUENCE [LARGE SCALE GENOMIC DNA]</scope>
    <source>
        <strain evidence="3 4">NCTC10038</strain>
    </source>
</reference>
<name>A0A3M3XK26_PSEFL</name>
<dbReference type="Gene3D" id="3.20.20.140">
    <property type="entry name" value="Metal-dependent hydrolases"/>
    <property type="match status" value="1"/>
</dbReference>
<dbReference type="SUPFAM" id="SSF51338">
    <property type="entry name" value="Composite domain of metallo-dependent hydrolases"/>
    <property type="match status" value="1"/>
</dbReference>
<evidence type="ECO:0000256" key="2">
    <source>
        <dbReference type="ARBA" id="ARBA00022801"/>
    </source>
</evidence>
<protein>
    <submittedName>
        <fullName evidence="3">Amidohydrolase</fullName>
        <ecNumber evidence="3">3.5.4.1</ecNumber>
    </submittedName>
</protein>